<comment type="subcellular location">
    <subcellularLocation>
        <location evidence="1">Cytoplasm</location>
        <location evidence="1">Cytoskeleton</location>
        <location evidence="1">Microtubule organizing center</location>
        <location evidence="1">Centrosome</location>
        <location evidence="1">Centriole</location>
    </subcellularLocation>
</comment>
<feature type="compositionally biased region" description="Basic and acidic residues" evidence="6">
    <location>
        <begin position="147"/>
        <end position="159"/>
    </location>
</feature>
<dbReference type="WBParaSite" id="HDID_0000002901-mRNA-1">
    <property type="protein sequence ID" value="HDID_0000002901-mRNA-1"/>
    <property type="gene ID" value="HDID_0000002901"/>
</dbReference>
<evidence type="ECO:0000256" key="6">
    <source>
        <dbReference type="SAM" id="MobiDB-lite"/>
    </source>
</evidence>
<evidence type="ECO:0000256" key="1">
    <source>
        <dbReference type="ARBA" id="ARBA00004114"/>
    </source>
</evidence>
<feature type="compositionally biased region" description="Basic and acidic residues" evidence="6">
    <location>
        <begin position="1097"/>
        <end position="1110"/>
    </location>
</feature>
<dbReference type="OrthoDB" id="10254663at2759"/>
<reference evidence="9" key="1">
    <citation type="submission" date="2016-04" db="UniProtKB">
        <authorList>
            <consortium name="WormBaseParasite"/>
        </authorList>
    </citation>
    <scope>IDENTIFICATION</scope>
</reference>
<comment type="similarity">
    <text evidence="4">Belongs to the CEP135/TSGA10 family.</text>
</comment>
<evidence type="ECO:0000256" key="3">
    <source>
        <dbReference type="ARBA" id="ARBA00023212"/>
    </source>
</evidence>
<evidence type="ECO:0000256" key="4">
    <source>
        <dbReference type="ARBA" id="ARBA00038123"/>
    </source>
</evidence>
<evidence type="ECO:0000256" key="5">
    <source>
        <dbReference type="SAM" id="Coils"/>
    </source>
</evidence>
<sequence length="1147" mass="132614">MSTEENLKVNGGCRSMHQAETDLEENARQIRTFLLRAEEDKRRLAQRIDKLIANERVLIMELERLKRRGGGSVAGTTNNGRTSQKKATSNLEEHIAGLVQDRDYWKGQVDLLSQMLACPSIVGLRNAKPLSTGSRIGSAPKLSRSKSQRESQHKIEEDNKALQVARREVRHMKCRNSPGTAPFTRSQSLPRENQSYEESLENQKLRLERDELRMMLNRFEKRIQEIQNNVQTLTKERDDMNRLYTDAKNEIHKLHHDLYDVQNASNRRAVSQESRLQGDLDRALREIEQLTAEKESLAAKYKKANEMESADKLRHSKQMDYMEKALSEATNERDEVITRIGQLKRRLEELQANQMQIEQRLNERNEKLRKSVEESNNLRHELEARQKVLEETEAKLMAARNRSDELEAVCQQTEASAEETGRRLLLERDTNARLQAELQDTNLEREKMQQEIEELMRVRSQLQKNNKYLEKKCMSTITERDEVNTNCNRLAADINSLEQKLKNAEKDIATWNNKFNMERSAKESLADHCRLAERRLEECEFRGHNLSNELREHQNARYQLERQVKTLADSTERQKANMERLTNENETLKANIDLANKDKVKLEECIEDLTAANRQLIRDRDDCTHRHTLAREKIAELESDLRTIEADVKRQTDVAIKEHQSVVDLRKENDSIKQRCEELSTELAEMVNKHRNAEERFHQAEIRATQLERELRMEHDDYLQVRSRLEAMEEQRDAGEANRKLMAQRISELESQITSQLMEIKETRSSLEENTRMLSRKEEQLMTIQASEQSLRSELAAAQSSIRESRRALDTGERETLKLRDELTSAVRNIQRLTAELHNTEDDREALKTRADGYLTELARQERLLDERARERDLLAEQARAAAEDAEVWRARWTDAETAAANARLQSDERSAEVDRLRDTLEGKDQELMQCKSALSRAELQVQNLGQQNAERGEAAGLARAEVEALSSEVSRLREVLGRAEAARGALEREAVHARVAAEEARAKAAAAEADAAAAQESAAVERENARNANFLLQNVKEKERDATVEAQERTNEVMALRERAILAEERAEAQQREMARLYERLAESEKAASRISRSLSTERLERERERYPSEMRSVPGSYLTLSFRVSSGRYTTSRLRSPHREKEEIG</sequence>
<keyword evidence="2" id="KW-0963">Cytoplasm</keyword>
<feature type="compositionally biased region" description="Polar residues" evidence="6">
    <location>
        <begin position="177"/>
        <end position="197"/>
    </location>
</feature>
<feature type="coiled-coil region" evidence="5">
    <location>
        <begin position="34"/>
        <end position="68"/>
    </location>
</feature>
<dbReference type="PANTHER" id="PTHR20544">
    <property type="entry name" value="CENTROSOMAL PROTEIN CEP135"/>
    <property type="match status" value="1"/>
</dbReference>
<dbReference type="STRING" id="6216.A0A158QBH7"/>
<proteinExistence type="inferred from homology"/>
<protein>
    <submittedName>
        <fullName evidence="9">C2 domain-containing protein</fullName>
    </submittedName>
</protein>
<evidence type="ECO:0000313" key="9">
    <source>
        <dbReference type="WBParaSite" id="HDID_0000002901-mRNA-1"/>
    </source>
</evidence>
<dbReference type="PANTHER" id="PTHR20544:SF0">
    <property type="entry name" value="NUCLEOPROTEIN TPR_MLP1 DOMAIN-CONTAINING PROTEIN"/>
    <property type="match status" value="1"/>
</dbReference>
<reference evidence="7 8" key="2">
    <citation type="submission" date="2018-11" db="EMBL/GenBank/DDBJ databases">
        <authorList>
            <consortium name="Pathogen Informatics"/>
        </authorList>
    </citation>
    <scope>NUCLEOTIDE SEQUENCE [LARGE SCALE GENOMIC DNA]</scope>
</reference>
<feature type="region of interest" description="Disordered" evidence="6">
    <location>
        <begin position="129"/>
        <end position="159"/>
    </location>
</feature>
<dbReference type="InterPro" id="IPR051877">
    <property type="entry name" value="Centriole_BasalBody_StrucProt"/>
</dbReference>
<feature type="coiled-coil region" evidence="5">
    <location>
        <begin position="928"/>
        <end position="1018"/>
    </location>
</feature>
<gene>
    <name evidence="7" type="ORF">HDID_LOCUS30</name>
</gene>
<feature type="region of interest" description="Disordered" evidence="6">
    <location>
        <begin position="1087"/>
        <end position="1114"/>
    </location>
</feature>
<evidence type="ECO:0000313" key="8">
    <source>
        <dbReference type="Proteomes" id="UP000274504"/>
    </source>
</evidence>
<dbReference type="Proteomes" id="UP000274504">
    <property type="component" value="Unassembled WGS sequence"/>
</dbReference>
<feature type="coiled-coil region" evidence="5">
    <location>
        <begin position="823"/>
        <end position="850"/>
    </location>
</feature>
<evidence type="ECO:0000256" key="2">
    <source>
        <dbReference type="ARBA" id="ARBA00022490"/>
    </source>
</evidence>
<keyword evidence="3" id="KW-0206">Cytoskeleton</keyword>
<keyword evidence="5" id="KW-0175">Coiled coil</keyword>
<accession>A0A158QBH7</accession>
<feature type="coiled-coil region" evidence="5">
    <location>
        <begin position="543"/>
        <end position="780"/>
    </location>
</feature>
<dbReference type="AlphaFoldDB" id="A0A158QBH7"/>
<feature type="region of interest" description="Disordered" evidence="6">
    <location>
        <begin position="175"/>
        <end position="201"/>
    </location>
</feature>
<name>A0A158QBH7_HYMDI</name>
<evidence type="ECO:0000313" key="7">
    <source>
        <dbReference type="EMBL" id="VDL11648.1"/>
    </source>
</evidence>
<dbReference type="EMBL" id="UYSG01000002">
    <property type="protein sequence ID" value="VDL11648.1"/>
    <property type="molecule type" value="Genomic_DNA"/>
</dbReference>
<dbReference type="GO" id="GO:0005814">
    <property type="term" value="C:centriole"/>
    <property type="evidence" value="ECO:0007669"/>
    <property type="project" value="UniProtKB-SubCell"/>
</dbReference>
<organism evidence="9">
    <name type="scientific">Hymenolepis diminuta</name>
    <name type="common">Rat tapeworm</name>
    <dbReference type="NCBI Taxonomy" id="6216"/>
    <lineage>
        <taxon>Eukaryota</taxon>
        <taxon>Metazoa</taxon>
        <taxon>Spiralia</taxon>
        <taxon>Lophotrochozoa</taxon>
        <taxon>Platyhelminthes</taxon>
        <taxon>Cestoda</taxon>
        <taxon>Eucestoda</taxon>
        <taxon>Cyclophyllidea</taxon>
        <taxon>Hymenolepididae</taxon>
        <taxon>Hymenolepis</taxon>
    </lineage>
</organism>